<feature type="domain" description="DUF7788" evidence="2">
    <location>
        <begin position="347"/>
        <end position="529"/>
    </location>
</feature>
<gene>
    <name evidence="3" type="ORF">C5167_022278</name>
</gene>
<evidence type="ECO:0000259" key="1">
    <source>
        <dbReference type="Pfam" id="PF11443"/>
    </source>
</evidence>
<dbReference type="PANTHER" id="PTHR31373:SF17">
    <property type="entry name" value="OS06G0652100 PROTEIN"/>
    <property type="match status" value="1"/>
</dbReference>
<dbReference type="InterPro" id="IPR011205">
    <property type="entry name" value="UCP015417_vWA"/>
</dbReference>
<feature type="domain" description="DUF2828" evidence="1">
    <location>
        <begin position="29"/>
        <end position="345"/>
    </location>
</feature>
<accession>A0A4Y7JHB9</accession>
<dbReference type="InterPro" id="IPR036465">
    <property type="entry name" value="vWFA_dom_sf"/>
</dbReference>
<dbReference type="Pfam" id="PF11443">
    <property type="entry name" value="DUF2828"/>
    <property type="match status" value="1"/>
</dbReference>
<name>A0A4Y7JHB9_PAPSO</name>
<evidence type="ECO:0000313" key="4">
    <source>
        <dbReference type="Proteomes" id="UP000316621"/>
    </source>
</evidence>
<organism evidence="3 4">
    <name type="scientific">Papaver somniferum</name>
    <name type="common">Opium poppy</name>
    <dbReference type="NCBI Taxonomy" id="3469"/>
    <lineage>
        <taxon>Eukaryota</taxon>
        <taxon>Viridiplantae</taxon>
        <taxon>Streptophyta</taxon>
        <taxon>Embryophyta</taxon>
        <taxon>Tracheophyta</taxon>
        <taxon>Spermatophyta</taxon>
        <taxon>Magnoliopsida</taxon>
        <taxon>Ranunculales</taxon>
        <taxon>Papaveraceae</taxon>
        <taxon>Papaveroideae</taxon>
        <taxon>Papaver</taxon>
    </lineage>
</organism>
<sequence>MDQQHMSQVVIHYLIYSSMSSLIRHPKAGVRGIGKSDKEGFYAAALWLHKNHPETLAINLKAMDDFGYFKDLPELLFRLREGIDIRNKRKTEWQTEKYNYPVDPETRKRVRRNPNQKNVTAVYRRYPIQKKAVPDSDEVKPKKQKSRKEKAIEFSKRALERYGKDTEYKNLHDKVSDLFAEFLISDLKIEIKSYENLDTATLLCESIARRIFPRSSNPDYENTEEAHYAYRFRDRLRKEYLVPLRKVLELPEVYMSSQMWESLPYNRVSSVAMKKYKRFFEEHDQERFNEYLESVNKGEAKIAAGALLPHEIIGSLIDALSSDLPSIAELQWRRMVDDMSKIGKLNDCLAICDVSGSMNGTPMDVSVALGLLVSEITQEPWKGHVITFSEIPQLPKIEADDLRSKTTSIKRMAWGESTDFQKVFDLILKIAVDGKLKEDQMIKRLFVFSDMEFNESRLDSAANDWETDYEVIQNKFRENGYMNVPEMVFWNLRDSSSTPVLGQQKGVALVSGFSKNMIKPFLDGRALNEITPVGMMDKAISGEEYIKLVVVD</sequence>
<dbReference type="Proteomes" id="UP000316621">
    <property type="component" value="Chromosome 5"/>
</dbReference>
<evidence type="ECO:0000259" key="2">
    <source>
        <dbReference type="Pfam" id="PF25043"/>
    </source>
</evidence>
<keyword evidence="4" id="KW-1185">Reference proteome</keyword>
<dbReference type="PANTHER" id="PTHR31373">
    <property type="entry name" value="OS06G0652100 PROTEIN"/>
    <property type="match status" value="1"/>
</dbReference>
<dbReference type="InterPro" id="IPR058580">
    <property type="entry name" value="DUF2828"/>
</dbReference>
<protein>
    <recommendedName>
        <fullName evidence="5">TROVE domain-containing protein</fullName>
    </recommendedName>
</protein>
<evidence type="ECO:0008006" key="5">
    <source>
        <dbReference type="Google" id="ProtNLM"/>
    </source>
</evidence>
<evidence type="ECO:0000313" key="3">
    <source>
        <dbReference type="EMBL" id="RZC60514.1"/>
    </source>
</evidence>
<dbReference type="EMBL" id="CM010719">
    <property type="protein sequence ID" value="RZC60514.1"/>
    <property type="molecule type" value="Genomic_DNA"/>
</dbReference>
<dbReference type="Pfam" id="PF25043">
    <property type="entry name" value="DUF7788"/>
    <property type="match status" value="1"/>
</dbReference>
<proteinExistence type="predicted"/>
<dbReference type="Gene3D" id="3.40.50.410">
    <property type="entry name" value="von Willebrand factor, type A domain"/>
    <property type="match status" value="1"/>
</dbReference>
<dbReference type="InterPro" id="IPR056690">
    <property type="entry name" value="DUF7788"/>
</dbReference>
<reference evidence="3 4" key="1">
    <citation type="journal article" date="2018" name="Science">
        <title>The opium poppy genome and morphinan production.</title>
        <authorList>
            <person name="Guo L."/>
            <person name="Winzer T."/>
            <person name="Yang X."/>
            <person name="Li Y."/>
            <person name="Ning Z."/>
            <person name="He Z."/>
            <person name="Teodor R."/>
            <person name="Lu Y."/>
            <person name="Bowser T.A."/>
            <person name="Graham I.A."/>
            <person name="Ye K."/>
        </authorList>
    </citation>
    <scope>NUCLEOTIDE SEQUENCE [LARGE SCALE GENOMIC DNA]</scope>
    <source>
        <strain evidence="4">cv. HN1</strain>
        <tissue evidence="3">Leaves</tissue>
    </source>
</reference>
<dbReference type="Gramene" id="RZC60514">
    <property type="protein sequence ID" value="RZC60514"/>
    <property type="gene ID" value="C5167_022278"/>
</dbReference>
<dbReference type="AlphaFoldDB" id="A0A4Y7JHB9"/>
<dbReference type="OMA" id="MSAGEWW"/>
<dbReference type="SUPFAM" id="SSF53300">
    <property type="entry name" value="vWA-like"/>
    <property type="match status" value="1"/>
</dbReference>
<dbReference type="PIRSF" id="PIRSF015417">
    <property type="entry name" value="T31B5_30_vWA"/>
    <property type="match status" value="1"/>
</dbReference>